<keyword evidence="4" id="KW-1185">Reference proteome</keyword>
<evidence type="ECO:0000313" key="4">
    <source>
        <dbReference type="Proteomes" id="UP000185657"/>
    </source>
</evidence>
<evidence type="ECO:0000313" key="5">
    <source>
        <dbReference type="Proteomes" id="UP000185680"/>
    </source>
</evidence>
<dbReference type="AlphaFoldDB" id="A0A162Z8G3"/>
<dbReference type="STRING" id="1763535.LPB072_15110"/>
<dbReference type="KEGG" id="hyl:LPB072_15110"/>
<reference evidence="3 4" key="1">
    <citation type="submission" date="2016-02" db="EMBL/GenBank/DDBJ databases">
        <title>Draft genome sequence of Hydrogenophaga sp. LPB0072.</title>
        <authorList>
            <person name="Shin S.-K."/>
            <person name="Yi H."/>
        </authorList>
    </citation>
    <scope>NUCLEOTIDE SEQUENCE [LARGE SCALE GENOMIC DNA]</scope>
    <source>
        <strain evidence="3 4">LPB0072</strain>
    </source>
</reference>
<dbReference type="PANTHER" id="PTHR14097">
    <property type="entry name" value="OXIDOREDUCTASE HTATIP2"/>
    <property type="match status" value="1"/>
</dbReference>
<accession>A0A162Z8G3</accession>
<dbReference type="PANTHER" id="PTHR14097:SF7">
    <property type="entry name" value="OXIDOREDUCTASE HTATIP2"/>
    <property type="match status" value="1"/>
</dbReference>
<dbReference type="EMBL" id="LVWD01000001">
    <property type="protein sequence ID" value="OAD44322.1"/>
    <property type="molecule type" value="Genomic_DNA"/>
</dbReference>
<protein>
    <recommendedName>
        <fullName evidence="1">NAD(P)-binding domain-containing protein</fullName>
    </recommendedName>
</protein>
<dbReference type="Pfam" id="PF13460">
    <property type="entry name" value="NAD_binding_10"/>
    <property type="match status" value="1"/>
</dbReference>
<evidence type="ECO:0000259" key="1">
    <source>
        <dbReference type="Pfam" id="PF13460"/>
    </source>
</evidence>
<dbReference type="Proteomes" id="UP000185657">
    <property type="component" value="Unassembled WGS sequence"/>
</dbReference>
<name>A0A162Z8G3_9BURK</name>
<dbReference type="InterPro" id="IPR016040">
    <property type="entry name" value="NAD(P)-bd_dom"/>
</dbReference>
<sequence length="220" mass="23973">MLGATGAVGRQALASLVHGARAVQVTTLGRRPVDLPDHSRLVQHQVDIHDPSSYADCLGGQQVAICTLGVGQPSQMSKAEFTRVDKDAVLMFANACRAAGVKHFELLSSVGVDARSRSFYLRTKGELQEALEALGFERLSLFQPSMILTPTNRYGWSQALTLVVWPKLDGLLRGRLKRFRGIGVEELGRAMAVNALNEGTGVETVQWSGFKRLASQDQIR</sequence>
<feature type="domain" description="NAD(P)-binding" evidence="1">
    <location>
        <begin position="3"/>
        <end position="132"/>
    </location>
</feature>
<dbReference type="OrthoDB" id="9798632at2"/>
<gene>
    <name evidence="2" type="ORF">LPB072_15110</name>
    <name evidence="3" type="ORF">LPB72_00710</name>
</gene>
<evidence type="ECO:0000313" key="3">
    <source>
        <dbReference type="EMBL" id="OAD44322.1"/>
    </source>
</evidence>
<dbReference type="SUPFAM" id="SSF51735">
    <property type="entry name" value="NAD(P)-binding Rossmann-fold domains"/>
    <property type="match status" value="1"/>
</dbReference>
<dbReference type="InterPro" id="IPR036291">
    <property type="entry name" value="NAD(P)-bd_dom_sf"/>
</dbReference>
<organism evidence="2 5">
    <name type="scientific">Hydrogenophaga crassostreae</name>
    <dbReference type="NCBI Taxonomy" id="1763535"/>
    <lineage>
        <taxon>Bacteria</taxon>
        <taxon>Pseudomonadati</taxon>
        <taxon>Pseudomonadota</taxon>
        <taxon>Betaproteobacteria</taxon>
        <taxon>Burkholderiales</taxon>
        <taxon>Comamonadaceae</taxon>
        <taxon>Hydrogenophaga</taxon>
    </lineage>
</organism>
<dbReference type="Gene3D" id="3.40.50.720">
    <property type="entry name" value="NAD(P)-binding Rossmann-like Domain"/>
    <property type="match status" value="1"/>
</dbReference>
<reference evidence="2 5" key="2">
    <citation type="submission" date="2016-10" db="EMBL/GenBank/DDBJ databases">
        <title>Hydorgenophaga sp. LPB0072 isolated from gastropod.</title>
        <authorList>
            <person name="Kim E."/>
            <person name="Yi H."/>
        </authorList>
    </citation>
    <scope>NUCLEOTIDE SEQUENCE [LARGE SCALE GENOMIC DNA]</scope>
    <source>
        <strain evidence="2 5">LPB0072</strain>
    </source>
</reference>
<dbReference type="Proteomes" id="UP000185680">
    <property type="component" value="Chromosome"/>
</dbReference>
<evidence type="ECO:0000313" key="2">
    <source>
        <dbReference type="EMBL" id="AOW15689.1"/>
    </source>
</evidence>
<dbReference type="EMBL" id="CP017476">
    <property type="protein sequence ID" value="AOW15689.1"/>
    <property type="molecule type" value="Genomic_DNA"/>
</dbReference>
<proteinExistence type="predicted"/>